<dbReference type="Gene3D" id="3.40.50.1000">
    <property type="entry name" value="HAD superfamily/HAD-like"/>
    <property type="match status" value="1"/>
</dbReference>
<dbReference type="InterPro" id="IPR036412">
    <property type="entry name" value="HAD-like_sf"/>
</dbReference>
<dbReference type="SUPFAM" id="SSF56784">
    <property type="entry name" value="HAD-like"/>
    <property type="match status" value="1"/>
</dbReference>
<dbReference type="EC" id="3.-.-.-" evidence="1"/>
<dbReference type="PANTHER" id="PTHR43434:SF1">
    <property type="entry name" value="PHOSPHOGLYCOLATE PHOSPHATASE"/>
    <property type="match status" value="1"/>
</dbReference>
<protein>
    <submittedName>
        <fullName evidence="1">HAD family hydrolase</fullName>
        <ecNumber evidence="1">3.-.-.-</ecNumber>
    </submittedName>
</protein>
<evidence type="ECO:0000313" key="1">
    <source>
        <dbReference type="EMBL" id="MFC4631303.1"/>
    </source>
</evidence>
<reference evidence="2" key="1">
    <citation type="journal article" date="2019" name="Int. J. Syst. Evol. Microbiol.">
        <title>The Global Catalogue of Microorganisms (GCM) 10K type strain sequencing project: providing services to taxonomists for standard genome sequencing and annotation.</title>
        <authorList>
            <consortium name="The Broad Institute Genomics Platform"/>
            <consortium name="The Broad Institute Genome Sequencing Center for Infectious Disease"/>
            <person name="Wu L."/>
            <person name="Ma J."/>
        </authorList>
    </citation>
    <scope>NUCLEOTIDE SEQUENCE [LARGE SCALE GENOMIC DNA]</scope>
    <source>
        <strain evidence="2">CCUG 42722</strain>
    </source>
</reference>
<dbReference type="PANTHER" id="PTHR43434">
    <property type="entry name" value="PHOSPHOGLYCOLATE PHOSPHATASE"/>
    <property type="match status" value="1"/>
</dbReference>
<gene>
    <name evidence="1" type="ORF">ACFO6V_23865</name>
</gene>
<accession>A0ABV9HN30</accession>
<dbReference type="Proteomes" id="UP001596011">
    <property type="component" value="Unassembled WGS sequence"/>
</dbReference>
<sequence length="226" mass="23767">MTDAAQLLKESAAVLLDFDGPVTPLMPTPANMHAADAGRQALIAHGVTPPDDIATTSDHLAVIRWTGTYAPSDLADVDNACTAAEIESARTCTPTPGAHALLAALHAVGTPVVIVSNNAAEPIRVYLERHGLTGYVRDVVGRPFMRPDLMKPHPHTVVRALEVAGVAAQDAVLIGDSVSDIEVARAADVRSIGYATTQQRATELREAGADVVIETMSRLVRTGDLN</sequence>
<dbReference type="RefSeq" id="WP_377140370.1">
    <property type="nucleotide sequence ID" value="NZ_JBHSFI010000008.1"/>
</dbReference>
<comment type="caution">
    <text evidence="1">The sequence shown here is derived from an EMBL/GenBank/DDBJ whole genome shotgun (WGS) entry which is preliminary data.</text>
</comment>
<proteinExistence type="predicted"/>
<evidence type="ECO:0000313" key="2">
    <source>
        <dbReference type="Proteomes" id="UP001596011"/>
    </source>
</evidence>
<keyword evidence="2" id="KW-1185">Reference proteome</keyword>
<dbReference type="InterPro" id="IPR023214">
    <property type="entry name" value="HAD_sf"/>
</dbReference>
<dbReference type="EMBL" id="JBHSFI010000008">
    <property type="protein sequence ID" value="MFC4631303.1"/>
    <property type="molecule type" value="Genomic_DNA"/>
</dbReference>
<name>A0ABV9HN30_9MICO</name>
<dbReference type="InterPro" id="IPR050155">
    <property type="entry name" value="HAD-like_hydrolase_sf"/>
</dbReference>
<organism evidence="1 2">
    <name type="scientific">Promicromonospora alba</name>
    <dbReference type="NCBI Taxonomy" id="1616110"/>
    <lineage>
        <taxon>Bacteria</taxon>
        <taxon>Bacillati</taxon>
        <taxon>Actinomycetota</taxon>
        <taxon>Actinomycetes</taxon>
        <taxon>Micrococcales</taxon>
        <taxon>Promicromonosporaceae</taxon>
        <taxon>Promicromonospora</taxon>
    </lineage>
</organism>
<keyword evidence="1" id="KW-0378">Hydrolase</keyword>
<dbReference type="GO" id="GO:0016787">
    <property type="term" value="F:hydrolase activity"/>
    <property type="evidence" value="ECO:0007669"/>
    <property type="project" value="UniProtKB-KW"/>
</dbReference>
<dbReference type="Pfam" id="PF00702">
    <property type="entry name" value="Hydrolase"/>
    <property type="match status" value="1"/>
</dbReference>